<name>A0AAV7ND57_PLEWA</name>
<protein>
    <submittedName>
        <fullName evidence="2">Uncharacterized protein</fullName>
    </submittedName>
</protein>
<feature type="region of interest" description="Disordered" evidence="1">
    <location>
        <begin position="19"/>
        <end position="51"/>
    </location>
</feature>
<evidence type="ECO:0000313" key="3">
    <source>
        <dbReference type="Proteomes" id="UP001066276"/>
    </source>
</evidence>
<dbReference type="Proteomes" id="UP001066276">
    <property type="component" value="Chromosome 8"/>
</dbReference>
<gene>
    <name evidence="2" type="ORF">NDU88_001672</name>
</gene>
<dbReference type="EMBL" id="JANPWB010000012">
    <property type="protein sequence ID" value="KAJ1113426.1"/>
    <property type="molecule type" value="Genomic_DNA"/>
</dbReference>
<dbReference type="AlphaFoldDB" id="A0AAV7ND57"/>
<keyword evidence="3" id="KW-1185">Reference proteome</keyword>
<proteinExistence type="predicted"/>
<evidence type="ECO:0000256" key="1">
    <source>
        <dbReference type="SAM" id="MobiDB-lite"/>
    </source>
</evidence>
<accession>A0AAV7ND57</accession>
<reference evidence="2" key="1">
    <citation type="journal article" date="2022" name="bioRxiv">
        <title>Sequencing and chromosome-scale assembly of the giantPleurodeles waltlgenome.</title>
        <authorList>
            <person name="Brown T."/>
            <person name="Elewa A."/>
            <person name="Iarovenko S."/>
            <person name="Subramanian E."/>
            <person name="Araus A.J."/>
            <person name="Petzold A."/>
            <person name="Susuki M."/>
            <person name="Suzuki K.-i.T."/>
            <person name="Hayashi T."/>
            <person name="Toyoda A."/>
            <person name="Oliveira C."/>
            <person name="Osipova E."/>
            <person name="Leigh N.D."/>
            <person name="Simon A."/>
            <person name="Yun M.H."/>
        </authorList>
    </citation>
    <scope>NUCLEOTIDE SEQUENCE</scope>
    <source>
        <strain evidence="2">20211129_DDA</strain>
        <tissue evidence="2">Liver</tissue>
    </source>
</reference>
<organism evidence="2 3">
    <name type="scientific">Pleurodeles waltl</name>
    <name type="common">Iberian ribbed newt</name>
    <dbReference type="NCBI Taxonomy" id="8319"/>
    <lineage>
        <taxon>Eukaryota</taxon>
        <taxon>Metazoa</taxon>
        <taxon>Chordata</taxon>
        <taxon>Craniata</taxon>
        <taxon>Vertebrata</taxon>
        <taxon>Euteleostomi</taxon>
        <taxon>Amphibia</taxon>
        <taxon>Batrachia</taxon>
        <taxon>Caudata</taxon>
        <taxon>Salamandroidea</taxon>
        <taxon>Salamandridae</taxon>
        <taxon>Pleurodelinae</taxon>
        <taxon>Pleurodeles</taxon>
    </lineage>
</organism>
<sequence>MRPVHYCDHSTARNLQVTRATSSMPSLPPQLADTTANEHAMSPDSTRHTGHNTDGVASVVLSSPPHAMCRQAIMGVSFLCPPEPLTLVLGGGMGCRWQDWLEDFKDFMKGSQVTDPVQQLIALRNLIGKEVGQIIKELPTNTAS</sequence>
<evidence type="ECO:0000313" key="2">
    <source>
        <dbReference type="EMBL" id="KAJ1113426.1"/>
    </source>
</evidence>
<comment type="caution">
    <text evidence="2">The sequence shown here is derived from an EMBL/GenBank/DDBJ whole genome shotgun (WGS) entry which is preliminary data.</text>
</comment>